<dbReference type="PANTHER" id="PTHR21248">
    <property type="entry name" value="CARDIOLIPIN SYNTHASE"/>
    <property type="match status" value="1"/>
</dbReference>
<dbReference type="CDD" id="cd09113">
    <property type="entry name" value="PLDc_ymdC_like_2"/>
    <property type="match status" value="1"/>
</dbReference>
<dbReference type="InterPro" id="IPR025202">
    <property type="entry name" value="PLD-like_dom"/>
</dbReference>
<comment type="caution">
    <text evidence="3">The sequence shown here is derived from an EMBL/GenBank/DDBJ whole genome shotgun (WGS) entry which is preliminary data.</text>
</comment>
<gene>
    <name evidence="3" type="ORF">GON04_13125</name>
</gene>
<evidence type="ECO:0000259" key="2">
    <source>
        <dbReference type="PROSITE" id="PS50035"/>
    </source>
</evidence>
<dbReference type="PANTHER" id="PTHR21248:SF12">
    <property type="entry name" value="CARDIOLIPIN SYNTHASE C"/>
    <property type="match status" value="1"/>
</dbReference>
<organism evidence="3 4">
    <name type="scientific">Ramlibacter pinisoli</name>
    <dbReference type="NCBI Taxonomy" id="2682844"/>
    <lineage>
        <taxon>Bacteria</taxon>
        <taxon>Pseudomonadati</taxon>
        <taxon>Pseudomonadota</taxon>
        <taxon>Betaproteobacteria</taxon>
        <taxon>Burkholderiales</taxon>
        <taxon>Comamonadaceae</taxon>
        <taxon>Ramlibacter</taxon>
    </lineage>
</organism>
<dbReference type="Gene3D" id="3.30.870.10">
    <property type="entry name" value="Endonuclease Chain A"/>
    <property type="match status" value="2"/>
</dbReference>
<evidence type="ECO:0000256" key="1">
    <source>
        <dbReference type="SAM" id="MobiDB-lite"/>
    </source>
</evidence>
<dbReference type="AlphaFoldDB" id="A0A6N8IWM8"/>
<dbReference type="Pfam" id="PF13091">
    <property type="entry name" value="PLDc_2"/>
    <property type="match status" value="2"/>
</dbReference>
<feature type="region of interest" description="Disordered" evidence="1">
    <location>
        <begin position="434"/>
        <end position="465"/>
    </location>
</feature>
<feature type="domain" description="PLD phosphodiesterase" evidence="2">
    <location>
        <begin position="465"/>
        <end position="492"/>
    </location>
</feature>
<dbReference type="SUPFAM" id="SSF56024">
    <property type="entry name" value="Phospholipase D/nuclease"/>
    <property type="match status" value="2"/>
</dbReference>
<feature type="compositionally biased region" description="Low complexity" evidence="1">
    <location>
        <begin position="276"/>
        <end position="290"/>
    </location>
</feature>
<dbReference type="RefSeq" id="WP_157398530.1">
    <property type="nucleotide sequence ID" value="NZ_WSEL01000006.1"/>
</dbReference>
<proteinExistence type="predicted"/>
<evidence type="ECO:0000313" key="4">
    <source>
        <dbReference type="Proteomes" id="UP000469385"/>
    </source>
</evidence>
<dbReference type="EMBL" id="WSEL01000006">
    <property type="protein sequence ID" value="MVQ30396.1"/>
    <property type="molecule type" value="Genomic_DNA"/>
</dbReference>
<feature type="domain" description="PLD phosphodiesterase" evidence="2">
    <location>
        <begin position="186"/>
        <end position="213"/>
    </location>
</feature>
<sequence>MVVPFHLPPVGAIAHSRSFLARVLLMLLLATWAAGCASVPAQQPRPASHAWAEPQATALGRLVDSRHAQARTRSDSAFTLLDSVDAAFASRVALADAAQRTLDLQYYAIHADASTEVLLEHVRAAARRGVRVRVLLDDFNTVGEDAQVLRLAFEPGVELRLFNPLAGSRKSLVGRIFGSLHEVDRIQKRMHNKQFIADNAWGITGGRNLGDAYFGGDDKSTFVDLDVLAAGPIVRQMSASFDRYWNDELAYPVQALLSADEVERLRAGGEKPRPPVTGAAAPSSAPADPGAAASVALRPAAVLPNVTPTAVVSAQRPPLDLAKVPLTWAPAALLADEPGKIGPGDDEANAGETVVDGLLQLMQGARRDLLVISPYFVPGAEMMRVFAELRQRGVAVRVLTNSLASNDAPAAHAGYRRYRRELLAMGVELHEMRSDPQGADLSGGGRGGSGVGLGSAAGGSKSGTSRASLHSKAVVIDRRLAVIGSMNLDLRSQRKNSEIALLVRSPAIAEAAARLIEASFARNAYRVELAGDGLRWRAPPGADYPDTSGEPEADFKRRFLVDLVAPFAPDAML</sequence>
<dbReference type="GO" id="GO:0032049">
    <property type="term" value="P:cardiolipin biosynthetic process"/>
    <property type="evidence" value="ECO:0007669"/>
    <property type="project" value="UniProtKB-ARBA"/>
</dbReference>
<dbReference type="GO" id="GO:0030572">
    <property type="term" value="F:phosphatidyltransferase activity"/>
    <property type="evidence" value="ECO:0007669"/>
    <property type="project" value="UniProtKB-ARBA"/>
</dbReference>
<dbReference type="Proteomes" id="UP000469385">
    <property type="component" value="Unassembled WGS sequence"/>
</dbReference>
<feature type="compositionally biased region" description="Gly residues" evidence="1">
    <location>
        <begin position="441"/>
        <end position="461"/>
    </location>
</feature>
<dbReference type="CDD" id="cd09111">
    <property type="entry name" value="PLDc_ymdC_like_1"/>
    <property type="match status" value="1"/>
</dbReference>
<feature type="region of interest" description="Disordered" evidence="1">
    <location>
        <begin position="268"/>
        <end position="290"/>
    </location>
</feature>
<name>A0A6N8IWM8_9BURK</name>
<accession>A0A6N8IWM8</accession>
<dbReference type="PROSITE" id="PS50035">
    <property type="entry name" value="PLD"/>
    <property type="match status" value="2"/>
</dbReference>
<protein>
    <submittedName>
        <fullName evidence="3">Phospholipase D family protein</fullName>
    </submittedName>
</protein>
<dbReference type="InterPro" id="IPR001736">
    <property type="entry name" value="PLipase_D/transphosphatidylase"/>
</dbReference>
<evidence type="ECO:0000313" key="3">
    <source>
        <dbReference type="EMBL" id="MVQ30396.1"/>
    </source>
</evidence>
<dbReference type="SMART" id="SM00155">
    <property type="entry name" value="PLDc"/>
    <property type="match status" value="2"/>
</dbReference>
<keyword evidence="4" id="KW-1185">Reference proteome</keyword>
<reference evidence="3 4" key="1">
    <citation type="submission" date="2019-12" db="EMBL/GenBank/DDBJ databases">
        <authorList>
            <person name="Huq M.A."/>
        </authorList>
    </citation>
    <scope>NUCLEOTIDE SEQUENCE [LARGE SCALE GENOMIC DNA]</scope>
    <source>
        <strain evidence="3 4">MAH-25</strain>
    </source>
</reference>